<name>A0A0C9VX11_SPHS4</name>
<keyword evidence="5 6" id="KW-0472">Membrane</keyword>
<feature type="transmembrane region" description="Helical" evidence="6">
    <location>
        <begin position="53"/>
        <end position="76"/>
    </location>
</feature>
<dbReference type="InterPro" id="IPR013525">
    <property type="entry name" value="ABC2_TM"/>
</dbReference>
<dbReference type="EMBL" id="KN837123">
    <property type="protein sequence ID" value="KIJ43375.1"/>
    <property type="molecule type" value="Genomic_DNA"/>
</dbReference>
<evidence type="ECO:0000256" key="3">
    <source>
        <dbReference type="ARBA" id="ARBA00022692"/>
    </source>
</evidence>
<feature type="transmembrane region" description="Helical" evidence="6">
    <location>
        <begin position="96"/>
        <end position="117"/>
    </location>
</feature>
<evidence type="ECO:0000256" key="2">
    <source>
        <dbReference type="ARBA" id="ARBA00022448"/>
    </source>
</evidence>
<evidence type="ECO:0000256" key="1">
    <source>
        <dbReference type="ARBA" id="ARBA00004141"/>
    </source>
</evidence>
<feature type="domain" description="ABC-2 type transporter transmembrane" evidence="7">
    <location>
        <begin position="1"/>
        <end position="119"/>
    </location>
</feature>
<evidence type="ECO:0000313" key="9">
    <source>
        <dbReference type="Proteomes" id="UP000054279"/>
    </source>
</evidence>
<reference evidence="8 9" key="1">
    <citation type="submission" date="2014-06" db="EMBL/GenBank/DDBJ databases">
        <title>Evolutionary Origins and Diversification of the Mycorrhizal Mutualists.</title>
        <authorList>
            <consortium name="DOE Joint Genome Institute"/>
            <consortium name="Mycorrhizal Genomics Consortium"/>
            <person name="Kohler A."/>
            <person name="Kuo A."/>
            <person name="Nagy L.G."/>
            <person name="Floudas D."/>
            <person name="Copeland A."/>
            <person name="Barry K.W."/>
            <person name="Cichocki N."/>
            <person name="Veneault-Fourrey C."/>
            <person name="LaButti K."/>
            <person name="Lindquist E.A."/>
            <person name="Lipzen A."/>
            <person name="Lundell T."/>
            <person name="Morin E."/>
            <person name="Murat C."/>
            <person name="Riley R."/>
            <person name="Ohm R."/>
            <person name="Sun H."/>
            <person name="Tunlid A."/>
            <person name="Henrissat B."/>
            <person name="Grigoriev I.V."/>
            <person name="Hibbett D.S."/>
            <person name="Martin F."/>
        </authorList>
    </citation>
    <scope>NUCLEOTIDE SEQUENCE [LARGE SCALE GENOMIC DNA]</scope>
    <source>
        <strain evidence="8 9">SS14</strain>
    </source>
</reference>
<protein>
    <submittedName>
        <fullName evidence="8">Unplaced genomic scaffold SPHSTscaffold_48, whole genome shotgun sequence</fullName>
    </submittedName>
</protein>
<dbReference type="GO" id="GO:0140359">
    <property type="term" value="F:ABC-type transporter activity"/>
    <property type="evidence" value="ECO:0007669"/>
    <property type="project" value="InterPro"/>
</dbReference>
<evidence type="ECO:0000313" key="8">
    <source>
        <dbReference type="EMBL" id="KIJ43375.1"/>
    </source>
</evidence>
<organism evidence="8 9">
    <name type="scientific">Sphaerobolus stellatus (strain SS14)</name>
    <dbReference type="NCBI Taxonomy" id="990650"/>
    <lineage>
        <taxon>Eukaryota</taxon>
        <taxon>Fungi</taxon>
        <taxon>Dikarya</taxon>
        <taxon>Basidiomycota</taxon>
        <taxon>Agaricomycotina</taxon>
        <taxon>Agaricomycetes</taxon>
        <taxon>Phallomycetidae</taxon>
        <taxon>Geastrales</taxon>
        <taxon>Sphaerobolaceae</taxon>
        <taxon>Sphaerobolus</taxon>
    </lineage>
</organism>
<evidence type="ECO:0000256" key="4">
    <source>
        <dbReference type="ARBA" id="ARBA00022989"/>
    </source>
</evidence>
<dbReference type="GO" id="GO:0016020">
    <property type="term" value="C:membrane"/>
    <property type="evidence" value="ECO:0007669"/>
    <property type="project" value="UniProtKB-SubCell"/>
</dbReference>
<dbReference type="Pfam" id="PF01061">
    <property type="entry name" value="ABC2_membrane"/>
    <property type="match status" value="1"/>
</dbReference>
<evidence type="ECO:0000259" key="7">
    <source>
        <dbReference type="Pfam" id="PF01061"/>
    </source>
</evidence>
<feature type="transmembrane region" description="Helical" evidence="6">
    <location>
        <begin position="20"/>
        <end position="41"/>
    </location>
</feature>
<dbReference type="PANTHER" id="PTHR19241">
    <property type="entry name" value="ATP-BINDING CASSETTE TRANSPORTER"/>
    <property type="match status" value="1"/>
</dbReference>
<evidence type="ECO:0000256" key="5">
    <source>
        <dbReference type="ARBA" id="ARBA00023136"/>
    </source>
</evidence>
<keyword evidence="2" id="KW-0813">Transport</keyword>
<accession>A0A0C9VX11</accession>
<comment type="subcellular location">
    <subcellularLocation>
        <location evidence="1">Membrane</location>
        <topology evidence="1">Multi-pass membrane protein</topology>
    </subcellularLocation>
</comment>
<dbReference type="AlphaFoldDB" id="A0A0C9VX11"/>
<dbReference type="HOGENOM" id="CLU_2067123_0_0_1"/>
<proteinExistence type="predicted"/>
<dbReference type="OrthoDB" id="245989at2759"/>
<gene>
    <name evidence="8" type="ORF">M422DRAFT_115296</name>
</gene>
<feature type="non-terminal residue" evidence="8">
    <location>
        <position position="119"/>
    </location>
</feature>
<keyword evidence="3 6" id="KW-0812">Transmembrane</keyword>
<evidence type="ECO:0000256" key="6">
    <source>
        <dbReference type="SAM" id="Phobius"/>
    </source>
</evidence>
<sequence>QVEQVTLRTLTALWRSPDYIWTRLYVHAFVSLFVSLALLDLGNSVRDLQSRVFYVVSVFTFAFTDSSSLVEPAFIFNRMIFIREVSSRIYSPDVFAISQLVSEIPYSILCATVYWFLLY</sequence>
<dbReference type="Proteomes" id="UP000054279">
    <property type="component" value="Unassembled WGS sequence"/>
</dbReference>
<keyword evidence="4 6" id="KW-1133">Transmembrane helix</keyword>
<feature type="non-terminal residue" evidence="8">
    <location>
        <position position="1"/>
    </location>
</feature>
<keyword evidence="9" id="KW-1185">Reference proteome</keyword>